<sequence length="1182" mass="132878">MHRLSAVTVGGDDWASVIQEDARLPPRRTGFNPRPGQRIFACGISAGRCRWSAGFLGSLPFPPPLHSGGVPYSPQSPSSALKTTLLRDGQIPSLQESAVFTNSQNRPQHARDLFTVIRFQFVEWNGLSALNTEVLRADECEERGPPSCFYTCRYSGIKGVIALYTGGAAHRDQLVDWTMTIGDVSPLDLLYDPSSAPGRRCLATMRRYYYVIRLLLLRTPKRHSRHRNQQGTFRSMLEPIRYYIRPHSSLAQPISELVRPHNRNRHAILLLYTYVSEKIWKALNIEVFKADEGEAEIPEKTHRPTASSGTIPTCKYSEWPGRGWSSDRLGGRRTWKSVLLLDSVGQVIGRAMDRLRLAWRQAATELQRVCRLQAREQCWPRDGVCWSELLGAITPQARARTSARLRSPGVVSHLRHERVCFRDVIEPAGALNLVTATLGNKLFSGEVRSYTPLRGVTQFPSRAGFLSSPRNMEISHWSIQSGAGMQGRGKWEIPEKTRRPAASSAPVPSCENSGVTRPGIEPGSSCWEANVLTAHPSRPQREAKFDDKQRPAKFALLFEETLNLKLFCLCNKFIIGPFFIRHAPGNSAPINEHFAIMCPKSYAGYSKKGVTSHIGRSQWRNDAVSSIHIHKFDCRKELANGLQGYNHGRTFRGTERCWEYTESVLDKNEDENLRDEFSSYIFSRYTKWPPHSPDASFWRVLDVSVRGNKLMENNLHSVSPLTIKTNIYGLLVISTNPLRLLGRKIMQGDMHRGKEGLGSHGLHFGAMTTSLSVLRDSLNYEDQGKNIGSQFIRHALDDSEPIADLQVTQKGSDFTYRRQPMGKQRRLEYIQLAGKGGMKLAFEIAKKNNISSRFNVEKQEAGKKNEMTSRVKLETARSYIFSKNSSNRSSGIFNMDETSHTEVQRPEKVITHRGKNEVGSLTACERRQNVTDVYTMDTAGLFIPPMLIYARKIMKDSLAFGAPSGTIFCCQDKGWMTADVFTECVSHFIRNEKRLTVEHIASLVRAGFPRAALVATAINDFRKTVLWPADRHVFTDADFAAASVTDRPFQDTGSKDPEQPTEPSPVSLDVMMPEKMEHDDDVRQSNVYNIPEINVLSTFRDIPDCSNDEPGIVLTSTPHKESLSKSPRSSSKTSASTKKKHLFTNVQLNSQKKKKVSVSNSQDTVCINCSDTYDTVWIQCNS</sequence>
<accession>A0ABQ9H6Q8</accession>
<reference evidence="2 3" key="1">
    <citation type="submission" date="2023-02" db="EMBL/GenBank/DDBJ databases">
        <title>LHISI_Scaffold_Assembly.</title>
        <authorList>
            <person name="Stuart O.P."/>
            <person name="Cleave R."/>
            <person name="Magrath M.J.L."/>
            <person name="Mikheyev A.S."/>
        </authorList>
    </citation>
    <scope>NUCLEOTIDE SEQUENCE [LARGE SCALE GENOMIC DNA]</scope>
    <source>
        <strain evidence="2">Daus_M_001</strain>
        <tissue evidence="2">Leg muscle</tissue>
    </source>
</reference>
<keyword evidence="3" id="KW-1185">Reference proteome</keyword>
<dbReference type="Proteomes" id="UP001159363">
    <property type="component" value="Chromosome 6"/>
</dbReference>
<organism evidence="2 3">
    <name type="scientific">Dryococelus australis</name>
    <dbReference type="NCBI Taxonomy" id="614101"/>
    <lineage>
        <taxon>Eukaryota</taxon>
        <taxon>Metazoa</taxon>
        <taxon>Ecdysozoa</taxon>
        <taxon>Arthropoda</taxon>
        <taxon>Hexapoda</taxon>
        <taxon>Insecta</taxon>
        <taxon>Pterygota</taxon>
        <taxon>Neoptera</taxon>
        <taxon>Polyneoptera</taxon>
        <taxon>Phasmatodea</taxon>
        <taxon>Verophasmatodea</taxon>
        <taxon>Anareolatae</taxon>
        <taxon>Phasmatidae</taxon>
        <taxon>Eurycanthinae</taxon>
        <taxon>Dryococelus</taxon>
    </lineage>
</organism>
<feature type="compositionally biased region" description="Low complexity" evidence="1">
    <location>
        <begin position="1124"/>
        <end position="1136"/>
    </location>
</feature>
<evidence type="ECO:0000256" key="1">
    <source>
        <dbReference type="SAM" id="MobiDB-lite"/>
    </source>
</evidence>
<feature type="region of interest" description="Disordered" evidence="1">
    <location>
        <begin position="1047"/>
        <end position="1068"/>
    </location>
</feature>
<evidence type="ECO:0000313" key="3">
    <source>
        <dbReference type="Proteomes" id="UP001159363"/>
    </source>
</evidence>
<evidence type="ECO:0000313" key="2">
    <source>
        <dbReference type="EMBL" id="KAJ8879994.1"/>
    </source>
</evidence>
<name>A0ABQ9H6Q8_9NEOP</name>
<proteinExistence type="predicted"/>
<protein>
    <submittedName>
        <fullName evidence="2">Uncharacterized protein</fullName>
    </submittedName>
</protein>
<gene>
    <name evidence="2" type="ORF">PR048_020615</name>
</gene>
<feature type="region of interest" description="Disordered" evidence="1">
    <location>
        <begin position="1110"/>
        <end position="1142"/>
    </location>
</feature>
<comment type="caution">
    <text evidence="2">The sequence shown here is derived from an EMBL/GenBank/DDBJ whole genome shotgun (WGS) entry which is preliminary data.</text>
</comment>
<dbReference type="EMBL" id="JARBHB010000007">
    <property type="protein sequence ID" value="KAJ8879994.1"/>
    <property type="molecule type" value="Genomic_DNA"/>
</dbReference>